<dbReference type="EMBL" id="JACHBR010000001">
    <property type="protein sequence ID" value="MBB5627803.1"/>
    <property type="molecule type" value="Genomic_DNA"/>
</dbReference>
<proteinExistence type="inferred from homology"/>
<reference evidence="4 5" key="1">
    <citation type="submission" date="2020-08" db="EMBL/GenBank/DDBJ databases">
        <title>Sequencing the genomes of 1000 actinobacteria strains.</title>
        <authorList>
            <person name="Klenk H.-P."/>
        </authorList>
    </citation>
    <scope>NUCLEOTIDE SEQUENCE [LARGE SCALE GENOMIC DNA]</scope>
    <source>
        <strain evidence="4 5">DSM 45790</strain>
    </source>
</reference>
<dbReference type="Gene3D" id="3.40.710.10">
    <property type="entry name" value="DD-peptidase/beta-lactamase superfamily"/>
    <property type="match status" value="2"/>
</dbReference>
<protein>
    <submittedName>
        <fullName evidence="4">D-alanyl-D-alanine carboxypeptidase/D-alanyl-D-alanine-endopeptidase (Penicillin-binding protein 4)</fullName>
        <ecNumber evidence="4">3.4.16.4</ecNumber>
        <ecNumber evidence="4">3.4.21.-</ecNumber>
    </submittedName>
</protein>
<dbReference type="PANTHER" id="PTHR30023">
    <property type="entry name" value="D-ALANYL-D-ALANINE CARBOXYPEPTIDASE"/>
    <property type="match status" value="1"/>
</dbReference>
<feature type="signal peptide" evidence="3">
    <location>
        <begin position="1"/>
        <end position="23"/>
    </location>
</feature>
<dbReference type="EC" id="3.4.21.-" evidence="4"/>
<dbReference type="GO" id="GO:0006508">
    <property type="term" value="P:proteolysis"/>
    <property type="evidence" value="ECO:0007669"/>
    <property type="project" value="InterPro"/>
</dbReference>
<comment type="similarity">
    <text evidence="1">Belongs to the peptidase S13 family.</text>
</comment>
<keyword evidence="3" id="KW-0732">Signal</keyword>
<evidence type="ECO:0000256" key="2">
    <source>
        <dbReference type="ARBA" id="ARBA00022801"/>
    </source>
</evidence>
<keyword evidence="4" id="KW-0645">Protease</keyword>
<feature type="chain" id="PRO_5038450083" evidence="3">
    <location>
        <begin position="24"/>
        <end position="519"/>
    </location>
</feature>
<dbReference type="EC" id="3.4.16.4" evidence="4"/>
<evidence type="ECO:0000256" key="1">
    <source>
        <dbReference type="ARBA" id="ARBA00006096"/>
    </source>
</evidence>
<name>A0A7W9DQW3_9ACTN</name>
<dbReference type="Pfam" id="PF02113">
    <property type="entry name" value="Peptidase_S13"/>
    <property type="match status" value="1"/>
</dbReference>
<dbReference type="GO" id="GO:0009002">
    <property type="term" value="F:serine-type D-Ala-D-Ala carboxypeptidase activity"/>
    <property type="evidence" value="ECO:0007669"/>
    <property type="project" value="UniProtKB-EC"/>
</dbReference>
<keyword evidence="5" id="KW-1185">Reference proteome</keyword>
<keyword evidence="2 4" id="KW-0378">Hydrolase</keyword>
<dbReference type="InterPro" id="IPR000667">
    <property type="entry name" value="Peptidase_S13"/>
</dbReference>
<evidence type="ECO:0000313" key="4">
    <source>
        <dbReference type="EMBL" id="MBB5627803.1"/>
    </source>
</evidence>
<dbReference type="NCBIfam" id="TIGR00666">
    <property type="entry name" value="PBP4"/>
    <property type="match status" value="1"/>
</dbReference>
<dbReference type="GO" id="GO:0000270">
    <property type="term" value="P:peptidoglycan metabolic process"/>
    <property type="evidence" value="ECO:0007669"/>
    <property type="project" value="TreeGrafter"/>
</dbReference>
<gene>
    <name evidence="4" type="ORF">BJ981_003502</name>
</gene>
<sequence length="519" mass="53460">MRKRRPWITLSVAAALAATLTQATGGATATADDPAPGVTDLVQDLDRLLGDPRLVVAGSGLVVRSAATGEQLYAKDAGKVLAPASNTKLLTSAAAVDTLGLDYRFTTSVLSAGRRAGATLTGDLYLKGTGDPTMLASDYDALAAKVASAGVKLVTGRLVADDTWFDASRLGTDWAQDDEPYSYAAQISALTAAPDTDYDAGSLIVSVAPGGAQGSPAKVGTTPQTGHVTIENHATTGARTDVTVTREHGTNRIVVTGTVAGAYDEWIAVDDPTGYAASLFRTALTRHGVRVLGRTSRGAAPGTATSVAARTSMPLRELLVPFMKLSNNMHAEILTKAMGRKVSGAGSWSAGLAVTRAFAAANGIKALSLRDGSGLSRADGVTPGELTAYLIALRAKPWFPAWYDALPVAGVSDRLTGGTLRSRMAGTPAAGNVHAKTGSLTGVSGLSGYVTGVDGEPLVFSILTNNYLSGSLKDFEDAVAVRLARFSRTTPADTTGAHRSAKPAPDGDLECSWRKPVSC</sequence>
<evidence type="ECO:0000313" key="5">
    <source>
        <dbReference type="Proteomes" id="UP000588112"/>
    </source>
</evidence>
<keyword evidence="4" id="KW-0121">Carboxypeptidase</keyword>
<dbReference type="AlphaFoldDB" id="A0A7W9DQW3"/>
<dbReference type="SUPFAM" id="SSF56601">
    <property type="entry name" value="beta-lactamase/transpeptidase-like"/>
    <property type="match status" value="1"/>
</dbReference>
<accession>A0A7W9DQW3</accession>
<evidence type="ECO:0000256" key="3">
    <source>
        <dbReference type="SAM" id="SignalP"/>
    </source>
</evidence>
<dbReference type="InterPro" id="IPR012338">
    <property type="entry name" value="Beta-lactam/transpept-like"/>
</dbReference>
<dbReference type="Gene3D" id="3.50.80.20">
    <property type="entry name" value="D-Ala-D-Ala carboxypeptidase C, peptidase S13"/>
    <property type="match status" value="1"/>
</dbReference>
<dbReference type="PRINTS" id="PR00922">
    <property type="entry name" value="DADACBPTASE3"/>
</dbReference>
<dbReference type="PANTHER" id="PTHR30023:SF0">
    <property type="entry name" value="PENICILLIN-SENSITIVE CARBOXYPEPTIDASE A"/>
    <property type="match status" value="1"/>
</dbReference>
<organism evidence="4 5">
    <name type="scientific">Sphaerisporangium krabiense</name>
    <dbReference type="NCBI Taxonomy" id="763782"/>
    <lineage>
        <taxon>Bacteria</taxon>
        <taxon>Bacillati</taxon>
        <taxon>Actinomycetota</taxon>
        <taxon>Actinomycetes</taxon>
        <taxon>Streptosporangiales</taxon>
        <taxon>Streptosporangiaceae</taxon>
        <taxon>Sphaerisporangium</taxon>
    </lineage>
</organism>
<comment type="caution">
    <text evidence="4">The sequence shown here is derived from an EMBL/GenBank/DDBJ whole genome shotgun (WGS) entry which is preliminary data.</text>
</comment>
<dbReference type="RefSeq" id="WP_184612408.1">
    <property type="nucleotide sequence ID" value="NZ_BOOS01000015.1"/>
</dbReference>
<dbReference type="Proteomes" id="UP000588112">
    <property type="component" value="Unassembled WGS sequence"/>
</dbReference>